<reference evidence="1" key="2">
    <citation type="journal article" date="2022" name="Front. Microbiol.">
        <title>New perspectives on an old grouping: The genomic and phenotypic variability of Oxalobacter formigenes and the implications for calcium oxalate stone prevention.</title>
        <authorList>
            <person name="Chmiel J.A."/>
            <person name="Carr C."/>
            <person name="Stuivenberg G.A."/>
            <person name="Venema R."/>
            <person name="Chanyi R.M."/>
            <person name="Al K.F."/>
            <person name="Giguere D."/>
            <person name="Say H."/>
            <person name="Akouris P.P."/>
            <person name="Dominguez Romero S.A."/>
            <person name="Kwong A."/>
            <person name="Tai V."/>
            <person name="Koval S.F."/>
            <person name="Razvi H."/>
            <person name="Bjazevic J."/>
            <person name="Burton J.P."/>
        </authorList>
    </citation>
    <scope>NUCLEOTIDE SEQUENCE</scope>
    <source>
        <strain evidence="1">OxK</strain>
    </source>
</reference>
<dbReference type="SUPFAM" id="SSF53335">
    <property type="entry name" value="S-adenosyl-L-methionine-dependent methyltransferases"/>
    <property type="match status" value="1"/>
</dbReference>
<dbReference type="AlphaFoldDB" id="A0A9E9NSK6"/>
<dbReference type="EMBL" id="CP098251">
    <property type="protein sequence ID" value="WAV90763.1"/>
    <property type="molecule type" value="Genomic_DNA"/>
</dbReference>
<dbReference type="Proteomes" id="UP001164819">
    <property type="component" value="Chromosome"/>
</dbReference>
<evidence type="ECO:0000313" key="1">
    <source>
        <dbReference type="EMBL" id="WAV90763.1"/>
    </source>
</evidence>
<dbReference type="EMBL" id="CP098248">
    <property type="protein sequence ID" value="WAV96511.1"/>
    <property type="molecule type" value="Genomic_DNA"/>
</dbReference>
<name>A0A9E9NSK6_9BURK</name>
<sequence length="366" mass="42905">MSIADKKDFTFAGFSSLFRKKAAWIGEYSPIRADEIAFQPMLNYRLSTTLHGMYDVVWIYEKELFSHDNWELVYDESLRLLKKNGYFIIRLRDSLENAIFLLKSRLGRNPLLKVSLQYQEKLQDGSIVCIFYINRLYFKNYKKRDWSVGIVHNGENNENIARLVYSIESIRPDDVCVEYLIAGPVVKEVEKNFLDSLAYIETDLTDDLPRISEKKEKIIERAKYANIIILHNRFVLNKDFFYGFEKYGYDFDYITINQFYDSGEIYPGYAALPERELKHQYNIYDSTFSTIEKGQYINGGLTILKKHIHENMNGFNELLLHNEAEDVELAYYLRFHGIIPRINIFSTAYTIGVPLSRTAGFIDVSL</sequence>
<proteinExistence type="predicted"/>
<dbReference type="InterPro" id="IPR029063">
    <property type="entry name" value="SAM-dependent_MTases_sf"/>
</dbReference>
<organism evidence="1">
    <name type="scientific">Oxalobacter aliiformigenes</name>
    <dbReference type="NCBI Taxonomy" id="2946593"/>
    <lineage>
        <taxon>Bacteria</taxon>
        <taxon>Pseudomonadati</taxon>
        <taxon>Pseudomonadota</taxon>
        <taxon>Betaproteobacteria</taxon>
        <taxon>Burkholderiales</taxon>
        <taxon>Oxalobacteraceae</taxon>
        <taxon>Oxalobacter</taxon>
    </lineage>
</organism>
<evidence type="ECO:0000313" key="2">
    <source>
        <dbReference type="EMBL" id="WAV96511.1"/>
    </source>
</evidence>
<reference evidence="2" key="1">
    <citation type="journal article" date="2022" name="Front. Microbiol.">
        <title>New perspectives on an old grouping: The genomic and phenotypic variability of Oxalobacter formigenes and the implications for calcium oxalate stone prevention.</title>
        <authorList>
            <person name="Chmiel J.A."/>
            <person name="Carr C."/>
            <person name="Stuivenberg G.A."/>
            <person name="Venema R."/>
            <person name="Chanyi R.M."/>
            <person name="Al K.F."/>
            <person name="Giguere D."/>
            <person name="Say H."/>
            <person name="Akouris P.P."/>
            <person name="Dominguez Romero S.A."/>
            <person name="Kwong A."/>
            <person name="Tai V."/>
            <person name="Koval S.F."/>
            <person name="Razvi H."/>
            <person name="Bjazevic J."/>
            <person name="Burton J.P."/>
        </authorList>
    </citation>
    <scope>NUCLEOTIDE SEQUENCE</scope>
    <source>
        <strain evidence="2">HOxNP-1</strain>
    </source>
</reference>
<accession>A0A9E9NSK6</accession>
<gene>
    <name evidence="2" type="ORF">NB645_06645</name>
    <name evidence="1" type="ORF">NB646_07900</name>
</gene>
<dbReference type="Proteomes" id="UP001164794">
    <property type="component" value="Chromosome"/>
</dbReference>
<evidence type="ECO:0000313" key="3">
    <source>
        <dbReference type="Proteomes" id="UP001164794"/>
    </source>
</evidence>
<dbReference type="RefSeq" id="WP_269263989.1">
    <property type="nucleotide sequence ID" value="NZ_CP098248.1"/>
</dbReference>
<protein>
    <submittedName>
        <fullName evidence="1">Uncharacterized protein</fullName>
    </submittedName>
</protein>
<keyword evidence="3" id="KW-1185">Reference proteome</keyword>